<accession>A0ABZ1DX21</accession>
<evidence type="ECO:0000313" key="2">
    <source>
        <dbReference type="EMBL" id="WRY32801.1"/>
    </source>
</evidence>
<dbReference type="EC" id="2.-.-.-" evidence="2"/>
<dbReference type="GO" id="GO:0016740">
    <property type="term" value="F:transferase activity"/>
    <property type="evidence" value="ECO:0007669"/>
    <property type="project" value="UniProtKB-KW"/>
</dbReference>
<name>A0ABZ1DX21_9RHOB</name>
<dbReference type="PROSITE" id="PS51186">
    <property type="entry name" value="GNAT"/>
    <property type="match status" value="1"/>
</dbReference>
<reference evidence="2 3" key="1">
    <citation type="submission" date="2023-09" db="EMBL/GenBank/DDBJ databases">
        <title>Thioclava shenzhenensis sp. nov., a multidrug resistant bacteria-antagonizing species isolated from coastal seawater.</title>
        <authorList>
            <person name="Long M."/>
        </authorList>
    </citation>
    <scope>NUCLEOTIDE SEQUENCE [LARGE SCALE GENOMIC DNA]</scope>
    <source>
        <strain evidence="2 3">FTW29</strain>
    </source>
</reference>
<gene>
    <name evidence="2" type="ORF">RPE78_08760</name>
</gene>
<dbReference type="InterPro" id="IPR016181">
    <property type="entry name" value="Acyl_CoA_acyltransferase"/>
</dbReference>
<feature type="domain" description="N-acetyltransferase" evidence="1">
    <location>
        <begin position="31"/>
        <end position="183"/>
    </location>
</feature>
<dbReference type="RefSeq" id="WP_406720323.1">
    <property type="nucleotide sequence ID" value="NZ_CP135443.1"/>
</dbReference>
<keyword evidence="3" id="KW-1185">Reference proteome</keyword>
<dbReference type="Proteomes" id="UP001623290">
    <property type="component" value="Chromosome"/>
</dbReference>
<organism evidence="2 3">
    <name type="scientific">Thioclava litoralis</name>
    <dbReference type="NCBI Taxonomy" id="3076557"/>
    <lineage>
        <taxon>Bacteria</taxon>
        <taxon>Pseudomonadati</taxon>
        <taxon>Pseudomonadota</taxon>
        <taxon>Alphaproteobacteria</taxon>
        <taxon>Rhodobacterales</taxon>
        <taxon>Paracoccaceae</taxon>
        <taxon>Thioclava</taxon>
    </lineage>
</organism>
<evidence type="ECO:0000313" key="3">
    <source>
        <dbReference type="Proteomes" id="UP001623290"/>
    </source>
</evidence>
<proteinExistence type="predicted"/>
<dbReference type="Pfam" id="PF13302">
    <property type="entry name" value="Acetyltransf_3"/>
    <property type="match status" value="1"/>
</dbReference>
<sequence length="240" mass="27037">MPKAFGAPLGDWTAPPPPGPERIEGRYMHLERLSSVHTHALYQALADNHDALWDYMVVGPFHAETAFIRWINEQIAAKDPLFYAVIDPVTGQAAGLQSYLRIAPEIGTIKLGSIVLGAQLQRSRAASEGFIRMIEWAFEAGYRRFEWKCDACNLPSRRAAERLGLSYEGTFRQALHYKGRNRDTAWFAATDKDWPALREAYYAWLDPSNFDASGTQIERLSDLTRLVRVSSDPALADHRG</sequence>
<dbReference type="InterPro" id="IPR051908">
    <property type="entry name" value="Ribosomal_N-acetyltransferase"/>
</dbReference>
<dbReference type="SUPFAM" id="SSF55729">
    <property type="entry name" value="Acyl-CoA N-acyltransferases (Nat)"/>
    <property type="match status" value="1"/>
</dbReference>
<keyword evidence="2" id="KW-0808">Transferase</keyword>
<dbReference type="PANTHER" id="PTHR43441:SF2">
    <property type="entry name" value="FAMILY ACETYLTRANSFERASE, PUTATIVE (AFU_ORTHOLOGUE AFUA_7G00850)-RELATED"/>
    <property type="match status" value="1"/>
</dbReference>
<dbReference type="PANTHER" id="PTHR43441">
    <property type="entry name" value="RIBOSOMAL-PROTEIN-SERINE ACETYLTRANSFERASE"/>
    <property type="match status" value="1"/>
</dbReference>
<dbReference type="Gene3D" id="3.40.630.30">
    <property type="match status" value="1"/>
</dbReference>
<dbReference type="EMBL" id="CP135443">
    <property type="protein sequence ID" value="WRY32801.1"/>
    <property type="molecule type" value="Genomic_DNA"/>
</dbReference>
<dbReference type="InterPro" id="IPR000182">
    <property type="entry name" value="GNAT_dom"/>
</dbReference>
<evidence type="ECO:0000259" key="1">
    <source>
        <dbReference type="PROSITE" id="PS51186"/>
    </source>
</evidence>
<protein>
    <submittedName>
        <fullName evidence="2">GNAT family protein</fullName>
        <ecNumber evidence="2">2.-.-.-</ecNumber>
    </submittedName>
</protein>